<evidence type="ECO:0000313" key="3">
    <source>
        <dbReference type="EMBL" id="MFC5179111.1"/>
    </source>
</evidence>
<dbReference type="Proteomes" id="UP001596087">
    <property type="component" value="Unassembled WGS sequence"/>
</dbReference>
<organism evidence="3 4">
    <name type="scientific">Nocardioides taihuensis</name>
    <dbReference type="NCBI Taxonomy" id="1835606"/>
    <lineage>
        <taxon>Bacteria</taxon>
        <taxon>Bacillati</taxon>
        <taxon>Actinomycetota</taxon>
        <taxon>Actinomycetes</taxon>
        <taxon>Propionibacteriales</taxon>
        <taxon>Nocardioidaceae</taxon>
        <taxon>Nocardioides</taxon>
    </lineage>
</organism>
<evidence type="ECO:0000256" key="1">
    <source>
        <dbReference type="SAM" id="Phobius"/>
    </source>
</evidence>
<feature type="transmembrane region" description="Helical" evidence="1">
    <location>
        <begin position="20"/>
        <end position="44"/>
    </location>
</feature>
<protein>
    <submittedName>
        <fullName evidence="3">TadE/TadG family type IV pilus assembly protein</fullName>
    </submittedName>
</protein>
<evidence type="ECO:0000259" key="2">
    <source>
        <dbReference type="Pfam" id="PF07811"/>
    </source>
</evidence>
<proteinExistence type="predicted"/>
<name>A0ABW0BR83_9ACTN</name>
<dbReference type="EMBL" id="JBHSKD010000027">
    <property type="protein sequence ID" value="MFC5179111.1"/>
    <property type="molecule type" value="Genomic_DNA"/>
</dbReference>
<keyword evidence="1" id="KW-0812">Transmembrane</keyword>
<reference evidence="4" key="1">
    <citation type="journal article" date="2019" name="Int. J. Syst. Evol. Microbiol.">
        <title>The Global Catalogue of Microorganisms (GCM) 10K type strain sequencing project: providing services to taxonomists for standard genome sequencing and annotation.</title>
        <authorList>
            <consortium name="The Broad Institute Genomics Platform"/>
            <consortium name="The Broad Institute Genome Sequencing Center for Infectious Disease"/>
            <person name="Wu L."/>
            <person name="Ma J."/>
        </authorList>
    </citation>
    <scope>NUCLEOTIDE SEQUENCE [LARGE SCALE GENOMIC DNA]</scope>
    <source>
        <strain evidence="4">DFY41</strain>
    </source>
</reference>
<dbReference type="RefSeq" id="WP_378592999.1">
    <property type="nucleotide sequence ID" value="NZ_JBHSKD010000027.1"/>
</dbReference>
<keyword evidence="1" id="KW-0472">Membrane</keyword>
<dbReference type="InterPro" id="IPR012495">
    <property type="entry name" value="TadE-like_dom"/>
</dbReference>
<keyword evidence="4" id="KW-1185">Reference proteome</keyword>
<evidence type="ECO:0000313" key="4">
    <source>
        <dbReference type="Proteomes" id="UP001596087"/>
    </source>
</evidence>
<dbReference type="Pfam" id="PF07811">
    <property type="entry name" value="TadE"/>
    <property type="match status" value="1"/>
</dbReference>
<gene>
    <name evidence="3" type="ORF">ACFPGP_20680</name>
</gene>
<comment type="caution">
    <text evidence="3">The sequence shown here is derived from an EMBL/GenBank/DDBJ whole genome shotgun (WGS) entry which is preliminary data.</text>
</comment>
<sequence>MKCLRLDCARRRSQRGAAAVEFALIMPILLMLVFGAIQYGIYFWSSQGGSDAARSASRSAATTEPVACDAFRDAVVAQINPYRSDGTRVTIERHYYQQANPTVPVAAATDVAVGDLVEVHVRFESIDLGLPLIPTIQDGIVDTTAKTRVEFLNGGNPEDCSYVNYLP</sequence>
<keyword evidence="1" id="KW-1133">Transmembrane helix</keyword>
<feature type="domain" description="TadE-like" evidence="2">
    <location>
        <begin position="16"/>
        <end position="58"/>
    </location>
</feature>
<accession>A0ABW0BR83</accession>